<gene>
    <name evidence="2" type="ORF">E6H05_14405</name>
</gene>
<evidence type="ECO:0000313" key="2">
    <source>
        <dbReference type="EMBL" id="TMI69865.1"/>
    </source>
</evidence>
<feature type="non-terminal residue" evidence="2">
    <location>
        <position position="1"/>
    </location>
</feature>
<reference evidence="2 3" key="1">
    <citation type="journal article" date="2019" name="Nat. Microbiol.">
        <title>Mediterranean grassland soil C-N compound turnover is dependent on rainfall and depth, and is mediated by genomically divergent microorganisms.</title>
        <authorList>
            <person name="Diamond S."/>
            <person name="Andeer P.F."/>
            <person name="Li Z."/>
            <person name="Crits-Christoph A."/>
            <person name="Burstein D."/>
            <person name="Anantharaman K."/>
            <person name="Lane K.R."/>
            <person name="Thomas B.C."/>
            <person name="Pan C."/>
            <person name="Northen T.R."/>
            <person name="Banfield J.F."/>
        </authorList>
    </citation>
    <scope>NUCLEOTIDE SEQUENCE [LARGE SCALE GENOMIC DNA]</scope>
    <source>
        <strain evidence="2">NP_8</strain>
    </source>
</reference>
<dbReference type="AlphaFoldDB" id="A0A537IF64"/>
<dbReference type="GO" id="GO:0005886">
    <property type="term" value="C:plasma membrane"/>
    <property type="evidence" value="ECO:0007669"/>
    <property type="project" value="TreeGrafter"/>
</dbReference>
<feature type="transmembrane region" description="Helical" evidence="1">
    <location>
        <begin position="56"/>
        <end position="77"/>
    </location>
</feature>
<keyword evidence="1" id="KW-1133">Transmembrane helix</keyword>
<comment type="caution">
    <text evidence="2">The sequence shown here is derived from an EMBL/GenBank/DDBJ whole genome shotgun (WGS) entry which is preliminary data.</text>
</comment>
<dbReference type="EMBL" id="VBAP01000174">
    <property type="protein sequence ID" value="TMI69865.1"/>
    <property type="molecule type" value="Genomic_DNA"/>
</dbReference>
<evidence type="ECO:0000313" key="3">
    <source>
        <dbReference type="Proteomes" id="UP000318834"/>
    </source>
</evidence>
<proteinExistence type="predicted"/>
<keyword evidence="1" id="KW-0472">Membrane</keyword>
<evidence type="ECO:0000256" key="1">
    <source>
        <dbReference type="SAM" id="Phobius"/>
    </source>
</evidence>
<keyword evidence="1" id="KW-0812">Transmembrane</keyword>
<name>A0A537IF64_9BACT</name>
<dbReference type="PANTHER" id="PTHR32196">
    <property type="entry name" value="ABC TRANSPORTER PERMEASE PROTEIN YPHD-RELATED-RELATED"/>
    <property type="match status" value="1"/>
</dbReference>
<dbReference type="Proteomes" id="UP000318834">
    <property type="component" value="Unassembled WGS sequence"/>
</dbReference>
<sequence>GYELQVIAAVVVGGVAIFGGSGSVVGAAFGALLLNTILSALYVLGVSPFWDQAIAGALLLGAIALDRGISLQLAAALRKRRTHLGA</sequence>
<protein>
    <submittedName>
        <fullName evidence="2">ABC transporter permease</fullName>
    </submittedName>
</protein>
<feature type="transmembrane region" description="Helical" evidence="1">
    <location>
        <begin position="6"/>
        <end position="25"/>
    </location>
</feature>
<accession>A0A537IF64</accession>
<dbReference type="PANTHER" id="PTHR32196:SF29">
    <property type="entry name" value="AUTOINDUCER 2 IMPORT SYSTEM PERMEASE PROTEIN LSRC"/>
    <property type="match status" value="1"/>
</dbReference>
<organism evidence="2 3">
    <name type="scientific">Candidatus Segetimicrobium genomatis</name>
    <dbReference type="NCBI Taxonomy" id="2569760"/>
    <lineage>
        <taxon>Bacteria</taxon>
        <taxon>Bacillati</taxon>
        <taxon>Candidatus Sysuimicrobiota</taxon>
        <taxon>Candidatus Sysuimicrobiia</taxon>
        <taxon>Candidatus Sysuimicrobiales</taxon>
        <taxon>Candidatus Segetimicrobiaceae</taxon>
        <taxon>Candidatus Segetimicrobium</taxon>
    </lineage>
</organism>